<comment type="caution">
    <text evidence="1">The sequence shown here is derived from an EMBL/GenBank/DDBJ whole genome shotgun (WGS) entry which is preliminary data.</text>
</comment>
<gene>
    <name evidence="1" type="ORF">CEE69_30690</name>
</gene>
<organism evidence="1 2">
    <name type="scientific">Rhodopirellula bahusiensis</name>
    <dbReference type="NCBI Taxonomy" id="2014065"/>
    <lineage>
        <taxon>Bacteria</taxon>
        <taxon>Pseudomonadati</taxon>
        <taxon>Planctomycetota</taxon>
        <taxon>Planctomycetia</taxon>
        <taxon>Pirellulales</taxon>
        <taxon>Pirellulaceae</taxon>
        <taxon>Rhodopirellula</taxon>
    </lineage>
</organism>
<name>A0A2G1VXM3_9BACT</name>
<sequence length="66" mass="7435">MHELTKLNPYSVSTQASAEKDVLANCETLPPSSFLLCGKSVRNAICVIACSLWRRLVRKSRRQPLF</sequence>
<evidence type="ECO:0000313" key="2">
    <source>
        <dbReference type="Proteomes" id="UP000225740"/>
    </source>
</evidence>
<proteinExistence type="predicted"/>
<dbReference type="EMBL" id="NIZW01000047">
    <property type="protein sequence ID" value="PHQ31528.1"/>
    <property type="molecule type" value="Genomic_DNA"/>
</dbReference>
<evidence type="ECO:0000313" key="1">
    <source>
        <dbReference type="EMBL" id="PHQ31528.1"/>
    </source>
</evidence>
<keyword evidence="2" id="KW-1185">Reference proteome</keyword>
<protein>
    <submittedName>
        <fullName evidence="1">Uncharacterized protein</fullName>
    </submittedName>
</protein>
<dbReference type="Proteomes" id="UP000225740">
    <property type="component" value="Unassembled WGS sequence"/>
</dbReference>
<dbReference type="AlphaFoldDB" id="A0A2G1VXM3"/>
<accession>A0A2G1VXM3</accession>
<reference evidence="1 2" key="1">
    <citation type="submission" date="2017-06" db="EMBL/GenBank/DDBJ databases">
        <title>Description of Rhodopirellula bahusiensis sp. nov.</title>
        <authorList>
            <person name="Kizina J."/>
            <person name="Harder J."/>
        </authorList>
    </citation>
    <scope>NUCLEOTIDE SEQUENCE [LARGE SCALE GENOMIC DNA]</scope>
    <source>
        <strain evidence="1 2">SWK21</strain>
    </source>
</reference>